<dbReference type="KEGG" id="saga:M5M_09930"/>
<dbReference type="GO" id="GO:0005840">
    <property type="term" value="C:ribosome"/>
    <property type="evidence" value="ECO:0007669"/>
    <property type="project" value="UniProtKB-KW"/>
</dbReference>
<dbReference type="EMBL" id="CP003746">
    <property type="protein sequence ID" value="AFU99167.1"/>
    <property type="molecule type" value="Genomic_DNA"/>
</dbReference>
<reference evidence="2 3" key="1">
    <citation type="journal article" date="2013" name="Genome Announc.">
        <title>Complete genome sequence of Simiduia agarivorans SA1(T), a marine bacterium able to degrade a variety of polysaccharides.</title>
        <authorList>
            <person name="Lin S.Y."/>
            <person name="Shieh W.Y."/>
            <person name="Chen J.S."/>
            <person name="Tang S.L."/>
        </authorList>
    </citation>
    <scope>NUCLEOTIDE SEQUENCE [LARGE SCALE GENOMIC DNA]</scope>
    <source>
        <strain evidence="3">DSM 21679 / JCM 13881 / BCRC 17597 / SA1</strain>
    </source>
</reference>
<keyword evidence="3" id="KW-1185">Reference proteome</keyword>
<feature type="transmembrane region" description="Helical" evidence="1">
    <location>
        <begin position="33"/>
        <end position="53"/>
    </location>
</feature>
<dbReference type="Pfam" id="PF11293">
    <property type="entry name" value="DUF3094"/>
    <property type="match status" value="1"/>
</dbReference>
<keyword evidence="1" id="KW-0472">Membrane</keyword>
<evidence type="ECO:0000313" key="3">
    <source>
        <dbReference type="Proteomes" id="UP000000466"/>
    </source>
</evidence>
<dbReference type="InterPro" id="IPR021444">
    <property type="entry name" value="DUF3094"/>
</dbReference>
<sequence length="59" mass="6410">MSSQLTPEDQARVDSVVNSGGHEVARRPFRPGVLLLLIMVVLMGLSGLSYYIAWSHGVV</sequence>
<gene>
    <name evidence="2" type="ordered locus">M5M_09930</name>
</gene>
<dbReference type="Proteomes" id="UP000000466">
    <property type="component" value="Chromosome"/>
</dbReference>
<keyword evidence="1" id="KW-0812">Transmembrane</keyword>
<dbReference type="AlphaFoldDB" id="K4KZ41"/>
<dbReference type="HOGENOM" id="CLU_203190_0_0_6"/>
<organism evidence="2 3">
    <name type="scientific">Simiduia agarivorans (strain DSM 21679 / JCM 13881 / BCRC 17597 / SA1)</name>
    <dbReference type="NCBI Taxonomy" id="1117647"/>
    <lineage>
        <taxon>Bacteria</taxon>
        <taxon>Pseudomonadati</taxon>
        <taxon>Pseudomonadota</taxon>
        <taxon>Gammaproteobacteria</taxon>
        <taxon>Cellvibrionales</taxon>
        <taxon>Cellvibrionaceae</taxon>
        <taxon>Simiduia</taxon>
    </lineage>
</organism>
<name>K4KZ41_SIMAS</name>
<dbReference type="RefSeq" id="WP_015047331.1">
    <property type="nucleotide sequence ID" value="NC_018868.3"/>
</dbReference>
<protein>
    <submittedName>
        <fullName evidence="2">50S ribosomal protein L13</fullName>
    </submittedName>
</protein>
<proteinExistence type="predicted"/>
<evidence type="ECO:0000313" key="2">
    <source>
        <dbReference type="EMBL" id="AFU99167.1"/>
    </source>
</evidence>
<accession>K4KZ41</accession>
<evidence type="ECO:0000256" key="1">
    <source>
        <dbReference type="SAM" id="Phobius"/>
    </source>
</evidence>
<keyword evidence="1" id="KW-1133">Transmembrane helix</keyword>
<keyword evidence="2" id="KW-0687">Ribonucleoprotein</keyword>
<dbReference type="STRING" id="1117647.M5M_09930"/>
<dbReference type="eggNOG" id="ENOG5033FT9">
    <property type="taxonomic scope" value="Bacteria"/>
</dbReference>
<dbReference type="OrthoDB" id="6198446at2"/>
<keyword evidence="2" id="KW-0689">Ribosomal protein</keyword>